<dbReference type="InterPro" id="IPR041628">
    <property type="entry name" value="ChlI/MoxR_AAA_lid"/>
</dbReference>
<protein>
    <recommendedName>
        <fullName evidence="1">magnesium chelatase</fullName>
        <ecNumber evidence="1">6.6.1.1</ecNumber>
    </recommendedName>
</protein>
<dbReference type="Pfam" id="PF17863">
    <property type="entry name" value="AAA_lid_2"/>
    <property type="match status" value="1"/>
</dbReference>
<dbReference type="Gene3D" id="1.10.8.80">
    <property type="entry name" value="Magnesium chelatase subunit I, C-Terminal domain"/>
    <property type="match status" value="1"/>
</dbReference>
<organism evidence="5 6">
    <name type="scientific">Drechmeria coniospora</name>
    <name type="common">Nematophagous fungus</name>
    <name type="synonym">Meria coniospora</name>
    <dbReference type="NCBI Taxonomy" id="98403"/>
    <lineage>
        <taxon>Eukaryota</taxon>
        <taxon>Fungi</taxon>
        <taxon>Dikarya</taxon>
        <taxon>Ascomycota</taxon>
        <taxon>Pezizomycotina</taxon>
        <taxon>Sordariomycetes</taxon>
        <taxon>Hypocreomycetidae</taxon>
        <taxon>Hypocreales</taxon>
        <taxon>Ophiocordycipitaceae</taxon>
        <taxon>Drechmeria</taxon>
    </lineage>
</organism>
<dbReference type="AlphaFoldDB" id="A0A151GWY3"/>
<dbReference type="EC" id="6.6.1.1" evidence="1"/>
<dbReference type="Proteomes" id="UP000076580">
    <property type="component" value="Chromosome 01"/>
</dbReference>
<dbReference type="GO" id="GO:0016851">
    <property type="term" value="F:magnesium chelatase activity"/>
    <property type="evidence" value="ECO:0007669"/>
    <property type="project" value="UniProtKB-EC"/>
</dbReference>
<evidence type="ECO:0000256" key="2">
    <source>
        <dbReference type="ARBA" id="ARBA00023444"/>
    </source>
</evidence>
<gene>
    <name evidence="5" type="ORF">DCS_02762</name>
</gene>
<dbReference type="InterPro" id="IPR052041">
    <property type="entry name" value="Nucleic_acid_metab_PIN/TRAM"/>
</dbReference>
<feature type="domain" description="ChlI/MoxR AAA lid" evidence="4">
    <location>
        <begin position="266"/>
        <end position="325"/>
    </location>
</feature>
<dbReference type="GeneID" id="63715405"/>
<comment type="pathway">
    <text evidence="2">Porphyrin-containing compound metabolism.</text>
</comment>
<evidence type="ECO:0000313" key="5">
    <source>
        <dbReference type="EMBL" id="KYK61619.1"/>
    </source>
</evidence>
<evidence type="ECO:0000259" key="4">
    <source>
        <dbReference type="Pfam" id="PF17863"/>
    </source>
</evidence>
<dbReference type="RefSeq" id="XP_040660971.1">
    <property type="nucleotide sequence ID" value="XM_040800088.1"/>
</dbReference>
<dbReference type="InParanoid" id="A0A151GWY3"/>
<evidence type="ECO:0000313" key="6">
    <source>
        <dbReference type="Proteomes" id="UP000076580"/>
    </source>
</evidence>
<accession>A0A151GWY3</accession>
<keyword evidence="6" id="KW-1185">Reference proteome</keyword>
<name>A0A151GWY3_DRECN</name>
<feature type="region of interest" description="Disordered" evidence="3">
    <location>
        <begin position="83"/>
        <end position="109"/>
    </location>
</feature>
<comment type="caution">
    <text evidence="5">The sequence shown here is derived from an EMBL/GenBank/DDBJ whole genome shotgun (WGS) entry which is preliminary data.</text>
</comment>
<reference evidence="5 6" key="1">
    <citation type="journal article" date="2016" name="Sci. Rep.">
        <title>Insights into Adaptations to a Near-Obligate Nematode Endoparasitic Lifestyle from the Finished Genome of Drechmeria coniospora.</title>
        <authorList>
            <person name="Zhang L."/>
            <person name="Zhou Z."/>
            <person name="Guo Q."/>
            <person name="Fokkens L."/>
            <person name="Miskei M."/>
            <person name="Pocsi I."/>
            <person name="Zhang W."/>
            <person name="Chen M."/>
            <person name="Wang L."/>
            <person name="Sun Y."/>
            <person name="Donzelli B.G."/>
            <person name="Gibson D.M."/>
            <person name="Nelson D.R."/>
            <person name="Luo J.G."/>
            <person name="Rep M."/>
            <person name="Liu H."/>
            <person name="Yang S."/>
            <person name="Wang J."/>
            <person name="Krasnoff S.B."/>
            <person name="Xu Y."/>
            <person name="Molnar I."/>
            <person name="Lin M."/>
        </authorList>
    </citation>
    <scope>NUCLEOTIDE SEQUENCE [LARGE SCALE GENOMIC DNA]</scope>
    <source>
        <strain evidence="5 6">ARSEF 6962</strain>
    </source>
</reference>
<sequence>MADEYLLQKVHGLSDLELAVLLCLIGREHGILSTPAEAIDDLVQELLLIARKTFGLECAVVDCDAETTLEAFASALLHPDMSTADASSQPRPASYFSSDPTKHSSSLPVTAGPTGQIANCILAKNLNRAPRLVQIQALELLRTRRIFTRTAVQTAPKQFVFLPLLEARSGGEAHVTAHLNDFFALAHWHDPDDGFVNLDELDDGEADELASTGSVVRSRHMSDATSAVAEPLLSDAEIGQLAQLSKEVQVDLDVLRYQMNIISFLRMHRAVASGTTPTATKHFDMLVRCLAPLHGLDYVTPALVELAARSVYLHRIQITEPEKERSLQWGSSLEAVRAILVDLGPEDVIDEVLETVTAPL</sequence>
<dbReference type="EMBL" id="LAYC01000001">
    <property type="protein sequence ID" value="KYK61619.1"/>
    <property type="molecule type" value="Genomic_DNA"/>
</dbReference>
<evidence type="ECO:0000256" key="1">
    <source>
        <dbReference type="ARBA" id="ARBA00012825"/>
    </source>
</evidence>
<dbReference type="PANTHER" id="PTHR11603:SF132">
    <property type="entry name" value="C2H2-TYPE DOMAIN-CONTAINING PROTEIN"/>
    <property type="match status" value="1"/>
</dbReference>
<dbReference type="PANTHER" id="PTHR11603">
    <property type="entry name" value="AAA FAMILY ATPASE"/>
    <property type="match status" value="1"/>
</dbReference>
<evidence type="ECO:0000256" key="3">
    <source>
        <dbReference type="SAM" id="MobiDB-lite"/>
    </source>
</evidence>
<feature type="compositionally biased region" description="Polar residues" evidence="3">
    <location>
        <begin position="84"/>
        <end position="108"/>
    </location>
</feature>
<proteinExistence type="predicted"/>